<evidence type="ECO:0000313" key="3">
    <source>
        <dbReference type="Proteomes" id="UP000823886"/>
    </source>
</evidence>
<reference evidence="2" key="1">
    <citation type="journal article" date="2021" name="PeerJ">
        <title>Extensive microbial diversity within the chicken gut microbiome revealed by metagenomics and culture.</title>
        <authorList>
            <person name="Gilroy R."/>
            <person name="Ravi A."/>
            <person name="Getino M."/>
            <person name="Pursley I."/>
            <person name="Horton D.L."/>
            <person name="Alikhan N.F."/>
            <person name="Baker D."/>
            <person name="Gharbi K."/>
            <person name="Hall N."/>
            <person name="Watson M."/>
            <person name="Adriaenssens E.M."/>
            <person name="Foster-Nyarko E."/>
            <person name="Jarju S."/>
            <person name="Secka A."/>
            <person name="Antonio M."/>
            <person name="Oren A."/>
            <person name="Chaudhuri R.R."/>
            <person name="La Ragione R."/>
            <person name="Hildebrand F."/>
            <person name="Pallen M.J."/>
        </authorList>
    </citation>
    <scope>NUCLEOTIDE SEQUENCE</scope>
    <source>
        <strain evidence="2">ChiBcec2-3848</strain>
    </source>
</reference>
<keyword evidence="1" id="KW-1133">Transmembrane helix</keyword>
<evidence type="ECO:0000256" key="1">
    <source>
        <dbReference type="SAM" id="Phobius"/>
    </source>
</evidence>
<keyword evidence="1" id="KW-0812">Transmembrane</keyword>
<comment type="caution">
    <text evidence="2">The sequence shown here is derived from an EMBL/GenBank/DDBJ whole genome shotgun (WGS) entry which is preliminary data.</text>
</comment>
<accession>A0A9D2PSG6</accession>
<reference evidence="2" key="2">
    <citation type="submission" date="2021-04" db="EMBL/GenBank/DDBJ databases">
        <authorList>
            <person name="Gilroy R."/>
        </authorList>
    </citation>
    <scope>NUCLEOTIDE SEQUENCE</scope>
    <source>
        <strain evidence="2">ChiBcec2-3848</strain>
    </source>
</reference>
<dbReference type="Proteomes" id="UP000823886">
    <property type="component" value="Unassembled WGS sequence"/>
</dbReference>
<dbReference type="AlphaFoldDB" id="A0A9D2PSG6"/>
<gene>
    <name evidence="2" type="ORF">H9753_14980</name>
</gene>
<evidence type="ECO:0000313" key="2">
    <source>
        <dbReference type="EMBL" id="HJC64896.1"/>
    </source>
</evidence>
<sequence length="183" mass="20769">MNVEKILREQIKDRFSRIEEFLESSSACRRIPAYRELFINRIQDCTVFWLAQQEDRMLGLAGSNERGDLLFLIPDTDEACRDLLKEAEAFAVQQRCEKIHVSVPSELFLPMEKKRYKLSQDNQDAETGFVNMEKNLSSRLPVNHSTGERLNAASWGAVAAVTVILICIALLLSRLLQAVAGLL</sequence>
<keyword evidence="1" id="KW-0472">Membrane</keyword>
<organism evidence="2 3">
    <name type="scientific">Candidatus Blautia merdavium</name>
    <dbReference type="NCBI Taxonomy" id="2838494"/>
    <lineage>
        <taxon>Bacteria</taxon>
        <taxon>Bacillati</taxon>
        <taxon>Bacillota</taxon>
        <taxon>Clostridia</taxon>
        <taxon>Lachnospirales</taxon>
        <taxon>Lachnospiraceae</taxon>
        <taxon>Blautia</taxon>
    </lineage>
</organism>
<protein>
    <submittedName>
        <fullName evidence="2">Uncharacterized protein</fullName>
    </submittedName>
</protein>
<name>A0A9D2PSG6_9FIRM</name>
<feature type="transmembrane region" description="Helical" evidence="1">
    <location>
        <begin position="152"/>
        <end position="172"/>
    </location>
</feature>
<dbReference type="EMBL" id="DWVZ01000215">
    <property type="protein sequence ID" value="HJC64896.1"/>
    <property type="molecule type" value="Genomic_DNA"/>
</dbReference>
<proteinExistence type="predicted"/>